<dbReference type="Gene3D" id="3.40.630.30">
    <property type="match status" value="1"/>
</dbReference>
<evidence type="ECO:0000313" key="5">
    <source>
        <dbReference type="Proteomes" id="UP001225034"/>
    </source>
</evidence>
<comment type="caution">
    <text evidence="4">The sequence shown here is derived from an EMBL/GenBank/DDBJ whole genome shotgun (WGS) entry which is preliminary data.</text>
</comment>
<accession>A0ABT9YLK7</accession>
<dbReference type="InterPro" id="IPR050832">
    <property type="entry name" value="Bact_Acetyltransf"/>
</dbReference>
<protein>
    <submittedName>
        <fullName evidence="4">Ribosomal protein S18 acetylase RimI-like enzyme</fullName>
    </submittedName>
</protein>
<proteinExistence type="predicted"/>
<evidence type="ECO:0000259" key="3">
    <source>
        <dbReference type="PROSITE" id="PS51186"/>
    </source>
</evidence>
<reference evidence="4 5" key="1">
    <citation type="submission" date="2023-07" db="EMBL/GenBank/DDBJ databases">
        <title>Genomic Encyclopedia of Type Strains, Phase IV (KMG-IV): sequencing the most valuable type-strain genomes for metagenomic binning, comparative biology and taxonomic classification.</title>
        <authorList>
            <person name="Goeker M."/>
        </authorList>
    </citation>
    <scope>NUCLEOTIDE SEQUENCE [LARGE SCALE GENOMIC DNA]</scope>
    <source>
        <strain evidence="4 5">DSM 19154</strain>
    </source>
</reference>
<dbReference type="CDD" id="cd04301">
    <property type="entry name" value="NAT_SF"/>
    <property type="match status" value="1"/>
</dbReference>
<keyword evidence="5" id="KW-1185">Reference proteome</keyword>
<feature type="domain" description="N-acetyltransferase" evidence="3">
    <location>
        <begin position="3"/>
        <end position="163"/>
    </location>
</feature>
<gene>
    <name evidence="4" type="ORF">J2S05_003574</name>
</gene>
<dbReference type="SUPFAM" id="SSF55729">
    <property type="entry name" value="Acyl-CoA N-acyltransferases (Nat)"/>
    <property type="match status" value="1"/>
</dbReference>
<evidence type="ECO:0000256" key="2">
    <source>
        <dbReference type="ARBA" id="ARBA00023315"/>
    </source>
</evidence>
<dbReference type="PANTHER" id="PTHR43877">
    <property type="entry name" value="AMINOALKYLPHOSPHONATE N-ACETYLTRANSFERASE-RELATED-RELATED"/>
    <property type="match status" value="1"/>
</dbReference>
<dbReference type="Pfam" id="PF00583">
    <property type="entry name" value="Acetyltransf_1"/>
    <property type="match status" value="1"/>
</dbReference>
<dbReference type="Proteomes" id="UP001225034">
    <property type="component" value="Unassembled WGS sequence"/>
</dbReference>
<sequence length="168" mass="18864">MNIEIKEVTSTEAYIKELAMILQDTVNAGASIGFLSPMQLEEAEQYWKQLQIDEHKILLLAFIDHELAGTVHLDLVNKPNGWHRAEICKLIVNPKLRRAGVGRALMKEIEKTAIKKNRSLLVLDTREGDPSNRLYRSIGYIQAGAIPNFASNSDGALETTNLYYKIIG</sequence>
<organism evidence="4 5">
    <name type="scientific">Alkalicoccobacillus murimartini</name>
    <dbReference type="NCBI Taxonomy" id="171685"/>
    <lineage>
        <taxon>Bacteria</taxon>
        <taxon>Bacillati</taxon>
        <taxon>Bacillota</taxon>
        <taxon>Bacilli</taxon>
        <taxon>Bacillales</taxon>
        <taxon>Bacillaceae</taxon>
        <taxon>Alkalicoccobacillus</taxon>
    </lineage>
</organism>
<evidence type="ECO:0000256" key="1">
    <source>
        <dbReference type="ARBA" id="ARBA00022679"/>
    </source>
</evidence>
<dbReference type="InterPro" id="IPR000182">
    <property type="entry name" value="GNAT_dom"/>
</dbReference>
<dbReference type="EMBL" id="JAUSUA010000006">
    <property type="protein sequence ID" value="MDQ0208762.1"/>
    <property type="molecule type" value="Genomic_DNA"/>
</dbReference>
<keyword evidence="1" id="KW-0808">Transferase</keyword>
<evidence type="ECO:0000313" key="4">
    <source>
        <dbReference type="EMBL" id="MDQ0208762.1"/>
    </source>
</evidence>
<dbReference type="PROSITE" id="PS51186">
    <property type="entry name" value="GNAT"/>
    <property type="match status" value="1"/>
</dbReference>
<dbReference type="InterPro" id="IPR016181">
    <property type="entry name" value="Acyl_CoA_acyltransferase"/>
</dbReference>
<name>A0ABT9YLK7_9BACI</name>
<keyword evidence="2" id="KW-0012">Acyltransferase</keyword>